<comment type="caution">
    <text evidence="1">The sequence shown here is derived from an EMBL/GenBank/DDBJ whole genome shotgun (WGS) entry which is preliminary data.</text>
</comment>
<evidence type="ECO:0000313" key="2">
    <source>
        <dbReference type="Proteomes" id="UP001249760"/>
    </source>
</evidence>
<dbReference type="Proteomes" id="UP001249760">
    <property type="component" value="Unassembled WGS sequence"/>
</dbReference>
<reference evidence="1 2" key="1">
    <citation type="submission" date="2023-05" db="EMBL/GenBank/DDBJ databases">
        <title>Streptomyces fuscus sp. nov., a brown-black pigment producing actinomyces isolated from dry sand of Sea duck farm.</title>
        <authorList>
            <person name="Xie J."/>
            <person name="Shen N."/>
        </authorList>
    </citation>
    <scope>NUCLEOTIDE SEQUENCE [LARGE SCALE GENOMIC DNA]</scope>
    <source>
        <strain evidence="1 2">CGMCC 4.1745</strain>
    </source>
</reference>
<dbReference type="RefSeq" id="WP_394306017.1">
    <property type="nucleotide sequence ID" value="NZ_JASKMA010000006.1"/>
</dbReference>
<name>A0ABU3JP84_9ACTN</name>
<keyword evidence="2" id="KW-1185">Reference proteome</keyword>
<proteinExistence type="predicted"/>
<sequence length="109" mass="11411">MPRVALTVTQLTRAGVAAPAETNGDPVNHHSVQNNGRVFLLVRNASASTPRTVTLRLPGVVDGQALTPKTVTLAAEASRYIGPFPTGDYGSTLQVDVDNAELKLSAFGI</sequence>
<gene>
    <name evidence="1" type="ORF">QNO04_09735</name>
</gene>
<evidence type="ECO:0000313" key="1">
    <source>
        <dbReference type="EMBL" id="MDT6983743.1"/>
    </source>
</evidence>
<protein>
    <submittedName>
        <fullName evidence="1">Uncharacterized protein</fullName>
    </submittedName>
</protein>
<dbReference type="EMBL" id="JASKMA010000006">
    <property type="protein sequence ID" value="MDT6983743.1"/>
    <property type="molecule type" value="Genomic_DNA"/>
</dbReference>
<accession>A0ABU3JP84</accession>
<organism evidence="1 2">
    <name type="scientific">Streptomyces lusitanus</name>
    <dbReference type="NCBI Taxonomy" id="68232"/>
    <lineage>
        <taxon>Bacteria</taxon>
        <taxon>Bacillati</taxon>
        <taxon>Actinomycetota</taxon>
        <taxon>Actinomycetes</taxon>
        <taxon>Kitasatosporales</taxon>
        <taxon>Streptomycetaceae</taxon>
        <taxon>Streptomyces</taxon>
    </lineage>
</organism>